<reference evidence="2 3" key="1">
    <citation type="submission" date="2020-07" db="EMBL/GenBank/DDBJ databases">
        <title>Sequencing the genomes of 1000 actinobacteria strains.</title>
        <authorList>
            <person name="Klenk H.-P."/>
        </authorList>
    </citation>
    <scope>NUCLEOTIDE SEQUENCE [LARGE SCALE GENOMIC DNA]</scope>
    <source>
        <strain evidence="2 3">DSM 21349</strain>
    </source>
</reference>
<keyword evidence="3" id="KW-1185">Reference proteome</keyword>
<dbReference type="InterPro" id="IPR037523">
    <property type="entry name" value="VOC_core"/>
</dbReference>
<dbReference type="Pfam" id="PF00903">
    <property type="entry name" value="Glyoxalase"/>
    <property type="match status" value="1"/>
</dbReference>
<dbReference type="PROSITE" id="PS51819">
    <property type="entry name" value="VOC"/>
    <property type="match status" value="2"/>
</dbReference>
<dbReference type="PANTHER" id="PTHR33993:SF10">
    <property type="entry name" value="CONSERVED PROTEIN"/>
    <property type="match status" value="1"/>
</dbReference>
<dbReference type="RefSeq" id="WP_182539958.1">
    <property type="nucleotide sequence ID" value="NZ_JACGXA010000001.1"/>
</dbReference>
<organism evidence="2 3">
    <name type="scientific">Nocardioides ginsengisegetis</name>
    <dbReference type="NCBI Taxonomy" id="661491"/>
    <lineage>
        <taxon>Bacteria</taxon>
        <taxon>Bacillati</taxon>
        <taxon>Actinomycetota</taxon>
        <taxon>Actinomycetes</taxon>
        <taxon>Propionibacteriales</taxon>
        <taxon>Nocardioidaceae</taxon>
        <taxon>Nocardioides</taxon>
    </lineage>
</organism>
<name>A0A7W3J192_9ACTN</name>
<dbReference type="PANTHER" id="PTHR33993">
    <property type="entry name" value="GLYOXALASE-RELATED"/>
    <property type="match status" value="1"/>
</dbReference>
<gene>
    <name evidence="2" type="ORF">FB382_002729</name>
</gene>
<protein>
    <recommendedName>
        <fullName evidence="1">VOC domain-containing protein</fullName>
    </recommendedName>
</protein>
<dbReference type="Gene3D" id="3.10.180.10">
    <property type="entry name" value="2,3-Dihydroxybiphenyl 1,2-Dioxygenase, domain 1"/>
    <property type="match status" value="2"/>
</dbReference>
<feature type="domain" description="VOC" evidence="1">
    <location>
        <begin position="137"/>
        <end position="252"/>
    </location>
</feature>
<dbReference type="Pfam" id="PF18029">
    <property type="entry name" value="Glyoxalase_6"/>
    <property type="match status" value="1"/>
</dbReference>
<dbReference type="InterPro" id="IPR029068">
    <property type="entry name" value="Glyas_Bleomycin-R_OHBP_Dase"/>
</dbReference>
<dbReference type="AlphaFoldDB" id="A0A7W3J192"/>
<evidence type="ECO:0000259" key="1">
    <source>
        <dbReference type="PROSITE" id="PS51819"/>
    </source>
</evidence>
<sequence length="255" mass="27419">MEHTVVPGEPCWIELFTPDSDAAADFYGALFGWTATPAQEEFGGYRMFLRGDQPIAGLMANDGSAGSPSAWSVYLASDDVSSTADKARAAGGTVVAEPMPVGDLGHMVVLLDPAGALIGGWQPGTFPGFITRNEVGAPAWFETLSKQYDAVVPFYRDVFGWDTHTMSDVPEFRYTTLGQDENARAGIMDGTTFLGDQPSRWQFYIQVEDTDATTAQAVELGATLLQPVDDTPYGRLGMLQDPAGVLFLLMGPTKD</sequence>
<dbReference type="Proteomes" id="UP000580910">
    <property type="component" value="Unassembled WGS sequence"/>
</dbReference>
<evidence type="ECO:0000313" key="3">
    <source>
        <dbReference type="Proteomes" id="UP000580910"/>
    </source>
</evidence>
<dbReference type="InterPro" id="IPR041581">
    <property type="entry name" value="Glyoxalase_6"/>
</dbReference>
<dbReference type="SUPFAM" id="SSF54593">
    <property type="entry name" value="Glyoxalase/Bleomycin resistance protein/Dihydroxybiphenyl dioxygenase"/>
    <property type="match status" value="2"/>
</dbReference>
<feature type="domain" description="VOC" evidence="1">
    <location>
        <begin position="9"/>
        <end position="123"/>
    </location>
</feature>
<accession>A0A7W3J192</accession>
<dbReference type="InterPro" id="IPR004360">
    <property type="entry name" value="Glyas_Fos-R_dOase_dom"/>
</dbReference>
<proteinExistence type="predicted"/>
<evidence type="ECO:0000313" key="2">
    <source>
        <dbReference type="EMBL" id="MBA8804438.1"/>
    </source>
</evidence>
<dbReference type="EMBL" id="JACGXA010000001">
    <property type="protein sequence ID" value="MBA8804438.1"/>
    <property type="molecule type" value="Genomic_DNA"/>
</dbReference>
<dbReference type="CDD" id="cd07247">
    <property type="entry name" value="SgaA_N_like"/>
    <property type="match status" value="2"/>
</dbReference>
<dbReference type="InterPro" id="IPR052164">
    <property type="entry name" value="Anthracycline_SecMetBiosynth"/>
</dbReference>
<comment type="caution">
    <text evidence="2">The sequence shown here is derived from an EMBL/GenBank/DDBJ whole genome shotgun (WGS) entry which is preliminary data.</text>
</comment>